<dbReference type="AlphaFoldDB" id="A0AAV1LFK8"/>
<dbReference type="Pfam" id="PF07727">
    <property type="entry name" value="RVT_2"/>
    <property type="match status" value="1"/>
</dbReference>
<feature type="compositionally biased region" description="Basic and acidic residues" evidence="1">
    <location>
        <begin position="9"/>
        <end position="20"/>
    </location>
</feature>
<dbReference type="Proteomes" id="UP001314205">
    <property type="component" value="Unassembled WGS sequence"/>
</dbReference>
<feature type="domain" description="Reverse transcriptase Ty1/copia-type" evidence="2">
    <location>
        <begin position="119"/>
        <end position="307"/>
    </location>
</feature>
<organism evidence="3 4">
    <name type="scientific">Parnassius mnemosyne</name>
    <name type="common">clouded apollo</name>
    <dbReference type="NCBI Taxonomy" id="213953"/>
    <lineage>
        <taxon>Eukaryota</taxon>
        <taxon>Metazoa</taxon>
        <taxon>Ecdysozoa</taxon>
        <taxon>Arthropoda</taxon>
        <taxon>Hexapoda</taxon>
        <taxon>Insecta</taxon>
        <taxon>Pterygota</taxon>
        <taxon>Neoptera</taxon>
        <taxon>Endopterygota</taxon>
        <taxon>Lepidoptera</taxon>
        <taxon>Glossata</taxon>
        <taxon>Ditrysia</taxon>
        <taxon>Papilionoidea</taxon>
        <taxon>Papilionidae</taxon>
        <taxon>Parnassiinae</taxon>
        <taxon>Parnassini</taxon>
        <taxon>Parnassius</taxon>
        <taxon>Driopa</taxon>
    </lineage>
</organism>
<dbReference type="EMBL" id="CAVLGL010000089">
    <property type="protein sequence ID" value="CAK1594133.1"/>
    <property type="molecule type" value="Genomic_DNA"/>
</dbReference>
<protein>
    <recommendedName>
        <fullName evidence="2">Reverse transcriptase Ty1/copia-type domain-containing protein</fullName>
    </recommendedName>
</protein>
<dbReference type="GO" id="GO:0071897">
    <property type="term" value="P:DNA biosynthetic process"/>
    <property type="evidence" value="ECO:0007669"/>
    <property type="project" value="UniProtKB-ARBA"/>
</dbReference>
<dbReference type="InterPro" id="IPR043502">
    <property type="entry name" value="DNA/RNA_pol_sf"/>
</dbReference>
<comment type="caution">
    <text evidence="3">The sequence shown here is derived from an EMBL/GenBank/DDBJ whole genome shotgun (WGS) entry which is preliminary data.</text>
</comment>
<gene>
    <name evidence="3" type="ORF">PARMNEM_LOCUS13819</name>
</gene>
<feature type="compositionally biased region" description="Basic and acidic residues" evidence="1">
    <location>
        <begin position="38"/>
        <end position="48"/>
    </location>
</feature>
<keyword evidence="4" id="KW-1185">Reference proteome</keyword>
<feature type="compositionally biased region" description="Low complexity" evidence="1">
    <location>
        <begin position="26"/>
        <end position="36"/>
    </location>
</feature>
<name>A0AAV1LFK8_9NEOP</name>
<evidence type="ECO:0000256" key="1">
    <source>
        <dbReference type="SAM" id="MobiDB-lite"/>
    </source>
</evidence>
<dbReference type="SUPFAM" id="SSF56672">
    <property type="entry name" value="DNA/RNA polymerases"/>
    <property type="match status" value="1"/>
</dbReference>
<reference evidence="3 4" key="1">
    <citation type="submission" date="2023-11" db="EMBL/GenBank/DDBJ databases">
        <authorList>
            <person name="Hedman E."/>
            <person name="Englund M."/>
            <person name="Stromberg M."/>
            <person name="Nyberg Akerstrom W."/>
            <person name="Nylinder S."/>
            <person name="Jareborg N."/>
            <person name="Kallberg Y."/>
            <person name="Kronander E."/>
        </authorList>
    </citation>
    <scope>NUCLEOTIDE SEQUENCE [LARGE SCALE GENOMIC DNA]</scope>
</reference>
<sequence>MNTVADEPVEGHSSTDKPRESIITPQSQESSENSSEYETDKADLDDTFRPPRHLIQQDEQSSNMTLRPRDKIHKDRKGLFCFYNNVTNPQNVGEALSSPHVNEWKKAMDEEYNSLMETQTWQLDDLPAGKKALPNKWVFKTKTDQQGNIMRYKARLVIKGYEQKRGIDYQEVYSPVVRYTSIRYLFAIAAQCNLHIDQIDAVTAFLQGDIDTEIYMLQPEMYTKGNKVCHLLKSIYGLKQASRLWNIILCKVLKELGIEQSKTDPCIYYDNIKKIYIAVWVDDLIIFSSQLEYTKELKDKLCKKIKYEGPWSSQTMCGLEYN</sequence>
<dbReference type="InterPro" id="IPR013103">
    <property type="entry name" value="RVT_2"/>
</dbReference>
<evidence type="ECO:0000259" key="2">
    <source>
        <dbReference type="Pfam" id="PF07727"/>
    </source>
</evidence>
<evidence type="ECO:0000313" key="4">
    <source>
        <dbReference type="Proteomes" id="UP001314205"/>
    </source>
</evidence>
<accession>A0AAV1LFK8</accession>
<feature type="region of interest" description="Disordered" evidence="1">
    <location>
        <begin position="1"/>
        <end position="48"/>
    </location>
</feature>
<proteinExistence type="predicted"/>
<evidence type="ECO:0000313" key="3">
    <source>
        <dbReference type="EMBL" id="CAK1594133.1"/>
    </source>
</evidence>